<dbReference type="FunFam" id="3.90.80.10:FF:000003">
    <property type="entry name" value="Inorganic pyrophosphatase"/>
    <property type="match status" value="1"/>
</dbReference>
<feature type="binding site" evidence="7">
    <location>
        <position position="57"/>
    </location>
    <ligand>
        <name>Mg(2+)</name>
        <dbReference type="ChEBI" id="CHEBI:18420"/>
        <label>2</label>
    </ligand>
</feature>
<evidence type="ECO:0000256" key="7">
    <source>
        <dbReference type="HAMAP-Rule" id="MF_00209"/>
    </source>
</evidence>
<dbReference type="EMBL" id="CP122566">
    <property type="protein sequence ID" value="WGH92390.1"/>
    <property type="molecule type" value="Genomic_DNA"/>
</dbReference>
<dbReference type="GO" id="GO:0004427">
    <property type="term" value="F:inorganic diphosphate phosphatase activity"/>
    <property type="evidence" value="ECO:0007669"/>
    <property type="project" value="UniProtKB-UniRule"/>
</dbReference>
<evidence type="ECO:0000313" key="8">
    <source>
        <dbReference type="EMBL" id="WGH92390.1"/>
    </source>
</evidence>
<feature type="binding site" evidence="7">
    <location>
        <position position="85"/>
    </location>
    <ligand>
        <name>Mg(2+)</name>
        <dbReference type="ChEBI" id="CHEBI:18420"/>
        <label>3</label>
    </ligand>
</feature>
<comment type="subunit">
    <text evidence="7">Homohexamer.</text>
</comment>
<organism evidence="8 9">
    <name type="scientific">Auritidibacter ignavus</name>
    <dbReference type="NCBI Taxonomy" id="678932"/>
    <lineage>
        <taxon>Bacteria</taxon>
        <taxon>Bacillati</taxon>
        <taxon>Actinomycetota</taxon>
        <taxon>Actinomycetes</taxon>
        <taxon>Micrococcales</taxon>
        <taxon>Micrococcaceae</taxon>
        <taxon>Auritidibacter</taxon>
    </lineage>
</organism>
<name>A0AAJ6AFL5_9MICC</name>
<comment type="function">
    <text evidence="7">Catalyzes the hydrolysis of inorganic pyrophosphate (PPi) forming two phosphate ions.</text>
</comment>
<dbReference type="GO" id="GO:0006796">
    <property type="term" value="P:phosphate-containing compound metabolic process"/>
    <property type="evidence" value="ECO:0007669"/>
    <property type="project" value="InterPro"/>
</dbReference>
<evidence type="ECO:0000256" key="5">
    <source>
        <dbReference type="ARBA" id="ARBA00022842"/>
    </source>
</evidence>
<reference evidence="8 9" key="1">
    <citation type="submission" date="2023-03" db="EMBL/GenBank/DDBJ databases">
        <title>Complete genome sequences of several Auritidibacter ignavus strains isolated from ear infections.</title>
        <authorList>
            <person name="Baehr T."/>
            <person name="Baumhoegger A.M."/>
        </authorList>
    </citation>
    <scope>NUCLEOTIDE SEQUENCE [LARGE SCALE GENOMIC DNA]</scope>
    <source>
        <strain evidence="8 9">BABAE-6</strain>
    </source>
</reference>
<dbReference type="AlphaFoldDB" id="A0AAJ6AFL5"/>
<feature type="binding site" evidence="7">
    <location>
        <position position="8"/>
    </location>
    <ligand>
        <name>Mg(2+)</name>
        <dbReference type="ChEBI" id="CHEBI:18420"/>
        <label>2</label>
    </ligand>
</feature>
<dbReference type="PROSITE" id="PS00387">
    <property type="entry name" value="PPASE"/>
    <property type="match status" value="1"/>
</dbReference>
<evidence type="ECO:0000256" key="3">
    <source>
        <dbReference type="ARBA" id="ARBA00022723"/>
    </source>
</evidence>
<dbReference type="GO" id="GO:0000287">
    <property type="term" value="F:magnesium ion binding"/>
    <property type="evidence" value="ECO:0007669"/>
    <property type="project" value="UniProtKB-UniRule"/>
</dbReference>
<feature type="binding site" evidence="7">
    <location>
        <position position="126"/>
    </location>
    <ligand>
        <name>substrate</name>
    </ligand>
</feature>
<dbReference type="PANTHER" id="PTHR10286">
    <property type="entry name" value="INORGANIC PYROPHOSPHATASE"/>
    <property type="match status" value="1"/>
</dbReference>
<comment type="subcellular location">
    <subcellularLocation>
        <location evidence="7">Cytoplasm</location>
    </subcellularLocation>
</comment>
<dbReference type="GO" id="GO:0005737">
    <property type="term" value="C:cytoplasm"/>
    <property type="evidence" value="ECO:0007669"/>
    <property type="project" value="UniProtKB-SubCell"/>
</dbReference>
<keyword evidence="3 7" id="KW-0479">Metal-binding</keyword>
<accession>A0AAJ6AFL5</accession>
<proteinExistence type="inferred from homology"/>
<dbReference type="GeneID" id="83695961"/>
<sequence length="159" mass="18165">MNHDVTVEIPSGSRVKYEIDHQTGRIHLDRLLFTSMQYPTHYGYFENTLGEDGDPLDALIYLPDVDLVPGVVVEARPIGMFSMTDDGGGDDKLLCVVDDPRFEHIQDIQDVSDWLKSEIEHFFTHYKDLEPGKWVKADGWKGRDEAEAELKASIERYHG</sequence>
<evidence type="ECO:0000313" key="9">
    <source>
        <dbReference type="Proteomes" id="UP001224674"/>
    </source>
</evidence>
<keyword evidence="5 7" id="KW-0460">Magnesium</keyword>
<feature type="binding site" evidence="7">
    <location>
        <position position="42"/>
    </location>
    <ligand>
        <name>substrate</name>
    </ligand>
</feature>
<keyword evidence="4 7" id="KW-0378">Hydrolase</keyword>
<feature type="binding site" evidence="7">
    <location>
        <position position="52"/>
    </location>
    <ligand>
        <name>Mg(2+)</name>
        <dbReference type="ChEBI" id="CHEBI:18420"/>
        <label>1</label>
    </ligand>
</feature>
<comment type="catalytic activity">
    <reaction evidence="6 7">
        <text>diphosphate + H2O = 2 phosphate + H(+)</text>
        <dbReference type="Rhea" id="RHEA:24576"/>
        <dbReference type="ChEBI" id="CHEBI:15377"/>
        <dbReference type="ChEBI" id="CHEBI:15378"/>
        <dbReference type="ChEBI" id="CHEBI:33019"/>
        <dbReference type="ChEBI" id="CHEBI:43474"/>
        <dbReference type="EC" id="3.6.1.1"/>
    </reaction>
</comment>
<comment type="similarity">
    <text evidence="7">Belongs to the PPase family.</text>
</comment>
<keyword evidence="2 7" id="KW-0963">Cytoplasm</keyword>
<evidence type="ECO:0000256" key="2">
    <source>
        <dbReference type="ARBA" id="ARBA00022490"/>
    </source>
</evidence>
<comment type="cofactor">
    <cofactor evidence="1 7">
        <name>Mg(2+)</name>
        <dbReference type="ChEBI" id="CHEBI:18420"/>
    </cofactor>
</comment>
<dbReference type="Gene3D" id="3.90.80.10">
    <property type="entry name" value="Inorganic pyrophosphatase"/>
    <property type="match status" value="1"/>
</dbReference>
<keyword evidence="9" id="KW-1185">Reference proteome</keyword>
<protein>
    <recommendedName>
        <fullName evidence="7">Inorganic pyrophosphatase</fullName>
        <ecNumber evidence="7">3.6.1.1</ecNumber>
    </recommendedName>
    <alternativeName>
        <fullName evidence="7">Pyrophosphate phospho-hydrolase</fullName>
        <shortName evidence="7">PPase</shortName>
    </alternativeName>
</protein>
<dbReference type="Proteomes" id="UP001224674">
    <property type="component" value="Chromosome"/>
</dbReference>
<evidence type="ECO:0000256" key="4">
    <source>
        <dbReference type="ARBA" id="ARBA00022801"/>
    </source>
</evidence>
<dbReference type="RefSeq" id="WP_110101602.1">
    <property type="nucleotide sequence ID" value="NZ_CP122561.1"/>
</dbReference>
<evidence type="ECO:0000256" key="1">
    <source>
        <dbReference type="ARBA" id="ARBA00001946"/>
    </source>
</evidence>
<feature type="active site" description="Proton acceptor" evidence="7">
    <location>
        <position position="90"/>
    </location>
</feature>
<gene>
    <name evidence="7" type="primary">ppa</name>
    <name evidence="8" type="ORF">QDX21_08665</name>
</gene>
<feature type="binding site" evidence="7">
    <location>
        <position position="90"/>
    </location>
    <ligand>
        <name>Mg(2+)</name>
        <dbReference type="ChEBI" id="CHEBI:18420"/>
        <label>1</label>
    </ligand>
</feature>
<dbReference type="HAMAP" id="MF_00209">
    <property type="entry name" value="Inorganic_PPase"/>
    <property type="match status" value="1"/>
</dbReference>
<feature type="binding site" evidence="7">
    <location>
        <position position="30"/>
    </location>
    <ligand>
        <name>substrate</name>
    </ligand>
</feature>
<feature type="binding site" evidence="7">
    <location>
        <position position="16"/>
    </location>
    <ligand>
        <name>substrate</name>
    </ligand>
</feature>
<dbReference type="InterPro" id="IPR036649">
    <property type="entry name" value="Pyrophosphatase_sf"/>
</dbReference>
<dbReference type="SUPFAM" id="SSF50324">
    <property type="entry name" value="Inorganic pyrophosphatase"/>
    <property type="match status" value="1"/>
</dbReference>
<feature type="binding site" evidence="7">
    <location>
        <position position="90"/>
    </location>
    <ligand>
        <name>Mg(2+)</name>
        <dbReference type="ChEBI" id="CHEBI:18420"/>
        <label>3</label>
    </ligand>
</feature>
<evidence type="ECO:0000256" key="6">
    <source>
        <dbReference type="ARBA" id="ARBA00047820"/>
    </source>
</evidence>
<dbReference type="Pfam" id="PF00719">
    <property type="entry name" value="Pyrophosphatase"/>
    <property type="match status" value="1"/>
</dbReference>
<feature type="binding site" evidence="7">
    <location>
        <position position="57"/>
    </location>
    <ligand>
        <name>Mg(2+)</name>
        <dbReference type="ChEBI" id="CHEBI:18420"/>
        <label>1</label>
    </ligand>
</feature>
<dbReference type="EC" id="3.6.1.1" evidence="7"/>
<dbReference type="InterPro" id="IPR008162">
    <property type="entry name" value="Pyrophosphatase"/>
</dbReference>
<dbReference type="CDD" id="cd00412">
    <property type="entry name" value="pyrophosphatase"/>
    <property type="match status" value="1"/>
</dbReference>